<evidence type="ECO:0000256" key="4">
    <source>
        <dbReference type="PROSITE-ProRule" id="PRU00510"/>
    </source>
</evidence>
<keyword evidence="1" id="KW-0479">Metal-binding</keyword>
<dbReference type="RefSeq" id="WP_194448734.1">
    <property type="nucleotide sequence ID" value="NZ_CP063849.1"/>
</dbReference>
<dbReference type="Gene3D" id="1.20.120.910">
    <property type="entry name" value="DksA, coiled-coil domain"/>
    <property type="match status" value="1"/>
</dbReference>
<evidence type="ECO:0000256" key="1">
    <source>
        <dbReference type="ARBA" id="ARBA00022723"/>
    </source>
</evidence>
<dbReference type="PROSITE" id="PS51128">
    <property type="entry name" value="ZF_DKSA_2"/>
    <property type="match status" value="1"/>
</dbReference>
<dbReference type="AlphaFoldDB" id="A0A7S7NNW2"/>
<dbReference type="EMBL" id="CP063849">
    <property type="protein sequence ID" value="QOY87065.1"/>
    <property type="molecule type" value="Genomic_DNA"/>
</dbReference>
<dbReference type="SUPFAM" id="SSF57716">
    <property type="entry name" value="Glucocorticoid receptor-like (DNA-binding domain)"/>
    <property type="match status" value="1"/>
</dbReference>
<dbReference type="PANTHER" id="PTHR33823:SF4">
    <property type="entry name" value="GENERAL STRESS PROTEIN 16O"/>
    <property type="match status" value="1"/>
</dbReference>
<dbReference type="InterPro" id="IPR000962">
    <property type="entry name" value="Znf_DskA_TraR"/>
</dbReference>
<evidence type="ECO:0000313" key="6">
    <source>
        <dbReference type="EMBL" id="QOY87065.1"/>
    </source>
</evidence>
<dbReference type="InterPro" id="IPR037187">
    <property type="entry name" value="DnaK_N"/>
</dbReference>
<feature type="domain" description="Zinc finger DksA/TraR C4-type" evidence="5">
    <location>
        <begin position="77"/>
        <end position="111"/>
    </location>
</feature>
<gene>
    <name evidence="6" type="ORF">IRI77_30510</name>
</gene>
<dbReference type="Proteomes" id="UP000593892">
    <property type="component" value="Chromosome"/>
</dbReference>
<sequence length="129" mass="14452">MKKTKSVASELKVILEQKESELLHELKVRDGIAIEKSADHMDEIQYASERDLAILNAHRESKVLREVKAAIRRVQDGTIGICIECDQEINPKRLAVVPWASRCVHCQDVADRAAREGVEFLSDDLAMAG</sequence>
<evidence type="ECO:0000256" key="2">
    <source>
        <dbReference type="ARBA" id="ARBA00022771"/>
    </source>
</evidence>
<organism evidence="6 7">
    <name type="scientific">Paludibaculum fermentans</name>
    <dbReference type="NCBI Taxonomy" id="1473598"/>
    <lineage>
        <taxon>Bacteria</taxon>
        <taxon>Pseudomonadati</taxon>
        <taxon>Acidobacteriota</taxon>
        <taxon>Terriglobia</taxon>
        <taxon>Bryobacterales</taxon>
        <taxon>Bryobacteraceae</taxon>
        <taxon>Paludibaculum</taxon>
    </lineage>
</organism>
<keyword evidence="7" id="KW-1185">Reference proteome</keyword>
<protein>
    <submittedName>
        <fullName evidence="6">TraR/DksA family transcriptional regulator</fullName>
    </submittedName>
</protein>
<dbReference type="GO" id="GO:0008270">
    <property type="term" value="F:zinc ion binding"/>
    <property type="evidence" value="ECO:0007669"/>
    <property type="project" value="UniProtKB-KW"/>
</dbReference>
<dbReference type="SUPFAM" id="SSF109635">
    <property type="entry name" value="DnaK suppressor protein DksA, alpha-hairpin domain"/>
    <property type="match status" value="1"/>
</dbReference>
<evidence type="ECO:0000259" key="5">
    <source>
        <dbReference type="Pfam" id="PF01258"/>
    </source>
</evidence>
<dbReference type="Pfam" id="PF01258">
    <property type="entry name" value="zf-dskA_traR"/>
    <property type="match status" value="1"/>
</dbReference>
<dbReference type="KEGG" id="pfer:IRI77_30510"/>
<name>A0A7S7NNW2_PALFE</name>
<keyword evidence="2" id="KW-0863">Zinc-finger</keyword>
<proteinExistence type="predicted"/>
<evidence type="ECO:0000256" key="3">
    <source>
        <dbReference type="ARBA" id="ARBA00022833"/>
    </source>
</evidence>
<evidence type="ECO:0000313" key="7">
    <source>
        <dbReference type="Proteomes" id="UP000593892"/>
    </source>
</evidence>
<dbReference type="PANTHER" id="PTHR33823">
    <property type="entry name" value="RNA POLYMERASE-BINDING TRANSCRIPTION FACTOR DKSA-RELATED"/>
    <property type="match status" value="1"/>
</dbReference>
<keyword evidence="3" id="KW-0862">Zinc</keyword>
<feature type="zinc finger region" description="dksA C4-type" evidence="4">
    <location>
        <begin position="82"/>
        <end position="106"/>
    </location>
</feature>
<reference evidence="6 7" key="1">
    <citation type="submission" date="2020-10" db="EMBL/GenBank/DDBJ databases">
        <title>Complete genome sequence of Paludibaculum fermentans P105T, a facultatively anaerobic acidobacterium capable of dissimilatory Fe(III) reduction.</title>
        <authorList>
            <person name="Dedysh S.N."/>
            <person name="Beletsky A.V."/>
            <person name="Kulichevskaya I.S."/>
            <person name="Mardanov A.V."/>
            <person name="Ravin N.V."/>
        </authorList>
    </citation>
    <scope>NUCLEOTIDE SEQUENCE [LARGE SCALE GENOMIC DNA]</scope>
    <source>
        <strain evidence="6 7">P105</strain>
    </source>
</reference>
<accession>A0A7S7NNW2</accession>